<evidence type="ECO:0000256" key="5">
    <source>
        <dbReference type="ARBA" id="ARBA00022679"/>
    </source>
</evidence>
<keyword evidence="5 11" id="KW-0808">Transferase</keyword>
<evidence type="ECO:0000256" key="1">
    <source>
        <dbReference type="ARBA" id="ARBA00002324"/>
    </source>
</evidence>
<dbReference type="Proteomes" id="UP000581135">
    <property type="component" value="Unassembled WGS sequence"/>
</dbReference>
<evidence type="ECO:0000256" key="6">
    <source>
        <dbReference type="ARBA" id="ARBA00022695"/>
    </source>
</evidence>
<dbReference type="InterPro" id="IPR014729">
    <property type="entry name" value="Rossmann-like_a/b/a_fold"/>
</dbReference>
<dbReference type="Gene3D" id="3.40.50.620">
    <property type="entry name" value="HUPs"/>
    <property type="match status" value="1"/>
</dbReference>
<keyword evidence="6 11" id="KW-0548">Nucleotidyltransferase</keyword>
<dbReference type="EMBL" id="JACHXA010000009">
    <property type="protein sequence ID" value="MBB3066517.1"/>
    <property type="molecule type" value="Genomic_DNA"/>
</dbReference>
<comment type="catalytic activity">
    <reaction evidence="10 11">
        <text>nicotinate beta-D-ribonucleotide + ATP + H(+) = deamido-NAD(+) + diphosphate</text>
        <dbReference type="Rhea" id="RHEA:22860"/>
        <dbReference type="ChEBI" id="CHEBI:15378"/>
        <dbReference type="ChEBI" id="CHEBI:30616"/>
        <dbReference type="ChEBI" id="CHEBI:33019"/>
        <dbReference type="ChEBI" id="CHEBI:57502"/>
        <dbReference type="ChEBI" id="CHEBI:58437"/>
        <dbReference type="EC" id="2.7.7.18"/>
    </reaction>
</comment>
<evidence type="ECO:0000313" key="14">
    <source>
        <dbReference type="Proteomes" id="UP000581135"/>
    </source>
</evidence>
<dbReference type="GO" id="GO:0004515">
    <property type="term" value="F:nicotinate-nucleotide adenylyltransferase activity"/>
    <property type="evidence" value="ECO:0007669"/>
    <property type="project" value="UniProtKB-UniRule"/>
</dbReference>
<dbReference type="NCBIfam" id="NF000843">
    <property type="entry name" value="PRK00071.2-2"/>
    <property type="match status" value="1"/>
</dbReference>
<protein>
    <recommendedName>
        <fullName evidence="11">Probable nicotinate-nucleotide adenylyltransferase</fullName>
        <ecNumber evidence="11">2.7.7.18</ecNumber>
    </recommendedName>
    <alternativeName>
        <fullName evidence="11">Deamido-NAD(+) diphosphorylase</fullName>
    </alternativeName>
    <alternativeName>
        <fullName evidence="11">Deamido-NAD(+) pyrophosphorylase</fullName>
    </alternativeName>
    <alternativeName>
        <fullName evidence="11">Nicotinate mononucleotide adenylyltransferase</fullName>
        <shortName evidence="11">NaMN adenylyltransferase</shortName>
    </alternativeName>
</protein>
<dbReference type="PANTHER" id="PTHR39321:SF3">
    <property type="entry name" value="PHOSPHOPANTETHEINE ADENYLYLTRANSFERASE"/>
    <property type="match status" value="1"/>
</dbReference>
<dbReference type="EC" id="2.7.7.18" evidence="11"/>
<reference evidence="13 14" key="1">
    <citation type="submission" date="2020-08" db="EMBL/GenBank/DDBJ databases">
        <title>Genomic Encyclopedia of Type Strains, Phase III (KMG-III): the genomes of soil and plant-associated and newly described type strains.</title>
        <authorList>
            <person name="Whitman W."/>
        </authorList>
    </citation>
    <scope>NUCLEOTIDE SEQUENCE [LARGE SCALE GENOMIC DNA]</scope>
    <source>
        <strain evidence="13 14">CECT 8803</strain>
    </source>
</reference>
<dbReference type="InterPro" id="IPR005248">
    <property type="entry name" value="NadD/NMNAT"/>
</dbReference>
<gene>
    <name evidence="11" type="primary">nadD</name>
    <name evidence="13" type="ORF">FHR98_002825</name>
</gene>
<evidence type="ECO:0000256" key="10">
    <source>
        <dbReference type="ARBA" id="ARBA00048721"/>
    </source>
</evidence>
<comment type="similarity">
    <text evidence="3 11">Belongs to the NadD family.</text>
</comment>
<evidence type="ECO:0000256" key="11">
    <source>
        <dbReference type="HAMAP-Rule" id="MF_00244"/>
    </source>
</evidence>
<dbReference type="SUPFAM" id="SSF52374">
    <property type="entry name" value="Nucleotidylyl transferase"/>
    <property type="match status" value="1"/>
</dbReference>
<evidence type="ECO:0000256" key="9">
    <source>
        <dbReference type="ARBA" id="ARBA00023027"/>
    </source>
</evidence>
<dbReference type="UniPathway" id="UPA00253">
    <property type="reaction ID" value="UER00332"/>
</dbReference>
<sequence length="218" mass="24434">MTHHPTAWRLTPRQLAEALGGRLPPPGARIGLLGGSFNPAHEAHRELSMAALRRLGLDEVWWLVSPQNPLKPQQGMAQLARRRASAERKASHPAIRVTTLESQLGTIYTAETLAVLKALFPRVRFVWLMGADNLCQIDRWQDWEAIFQSLPVAVFDRPPYSIRATLAKAAQRFAKFRLPEKSAGLLVTTQPPAWVYVHGRKNPLSATRIRAIHPDWPG</sequence>
<keyword evidence="8 11" id="KW-0067">ATP-binding</keyword>
<dbReference type="RefSeq" id="WP_183417353.1">
    <property type="nucleotide sequence ID" value="NZ_JACHXA010000009.1"/>
</dbReference>
<accession>A0A839SUM4</accession>
<keyword evidence="4 11" id="KW-0662">Pyridine nucleotide biosynthesis</keyword>
<evidence type="ECO:0000256" key="3">
    <source>
        <dbReference type="ARBA" id="ARBA00009014"/>
    </source>
</evidence>
<organism evidence="13 14">
    <name type="scientific">Limibacillus halophilus</name>
    <dbReference type="NCBI Taxonomy" id="1579333"/>
    <lineage>
        <taxon>Bacteria</taxon>
        <taxon>Pseudomonadati</taxon>
        <taxon>Pseudomonadota</taxon>
        <taxon>Alphaproteobacteria</taxon>
        <taxon>Rhodospirillales</taxon>
        <taxon>Rhodovibrionaceae</taxon>
        <taxon>Limibacillus</taxon>
    </lineage>
</organism>
<evidence type="ECO:0000256" key="7">
    <source>
        <dbReference type="ARBA" id="ARBA00022741"/>
    </source>
</evidence>
<evidence type="ECO:0000256" key="8">
    <source>
        <dbReference type="ARBA" id="ARBA00022840"/>
    </source>
</evidence>
<name>A0A839SUM4_9PROT</name>
<keyword evidence="9 11" id="KW-0520">NAD</keyword>
<evidence type="ECO:0000259" key="12">
    <source>
        <dbReference type="Pfam" id="PF01467"/>
    </source>
</evidence>
<dbReference type="Pfam" id="PF01467">
    <property type="entry name" value="CTP_transf_like"/>
    <property type="match status" value="1"/>
</dbReference>
<proteinExistence type="inferred from homology"/>
<comment type="pathway">
    <text evidence="2 11">Cofactor biosynthesis; NAD(+) biosynthesis; deamido-NAD(+) from nicotinate D-ribonucleotide: step 1/1.</text>
</comment>
<dbReference type="NCBIfam" id="TIGR00482">
    <property type="entry name" value="nicotinate (nicotinamide) nucleotide adenylyltransferase"/>
    <property type="match status" value="1"/>
</dbReference>
<feature type="domain" description="Cytidyltransferase-like" evidence="12">
    <location>
        <begin position="32"/>
        <end position="211"/>
    </location>
</feature>
<keyword evidence="14" id="KW-1185">Reference proteome</keyword>
<dbReference type="CDD" id="cd02165">
    <property type="entry name" value="NMNAT"/>
    <property type="match status" value="1"/>
</dbReference>
<dbReference type="PANTHER" id="PTHR39321">
    <property type="entry name" value="NICOTINATE-NUCLEOTIDE ADENYLYLTRANSFERASE-RELATED"/>
    <property type="match status" value="1"/>
</dbReference>
<keyword evidence="7 11" id="KW-0547">Nucleotide-binding</keyword>
<evidence type="ECO:0000313" key="13">
    <source>
        <dbReference type="EMBL" id="MBB3066517.1"/>
    </source>
</evidence>
<dbReference type="GO" id="GO:0009435">
    <property type="term" value="P:NAD+ biosynthetic process"/>
    <property type="evidence" value="ECO:0007669"/>
    <property type="project" value="UniProtKB-UniRule"/>
</dbReference>
<evidence type="ECO:0000256" key="4">
    <source>
        <dbReference type="ARBA" id="ARBA00022642"/>
    </source>
</evidence>
<dbReference type="InterPro" id="IPR004821">
    <property type="entry name" value="Cyt_trans-like"/>
</dbReference>
<dbReference type="GO" id="GO:0005524">
    <property type="term" value="F:ATP binding"/>
    <property type="evidence" value="ECO:0007669"/>
    <property type="project" value="UniProtKB-KW"/>
</dbReference>
<comment type="function">
    <text evidence="1 11">Catalyzes the reversible adenylation of nicotinate mononucleotide (NaMN) to nicotinic acid adenine dinucleotide (NaAD).</text>
</comment>
<comment type="caution">
    <text evidence="13">The sequence shown here is derived from an EMBL/GenBank/DDBJ whole genome shotgun (WGS) entry which is preliminary data.</text>
</comment>
<dbReference type="AlphaFoldDB" id="A0A839SUM4"/>
<evidence type="ECO:0000256" key="2">
    <source>
        <dbReference type="ARBA" id="ARBA00005019"/>
    </source>
</evidence>
<dbReference type="HAMAP" id="MF_00244">
    <property type="entry name" value="NaMN_adenylyltr"/>
    <property type="match status" value="1"/>
</dbReference>